<evidence type="ECO:0000313" key="3">
    <source>
        <dbReference type="Proteomes" id="UP000613580"/>
    </source>
</evidence>
<dbReference type="AlphaFoldDB" id="A0A8H6SCD6"/>
<proteinExistence type="predicted"/>
<evidence type="ECO:0000256" key="1">
    <source>
        <dbReference type="SAM" id="MobiDB-lite"/>
    </source>
</evidence>
<evidence type="ECO:0000313" key="2">
    <source>
        <dbReference type="EMBL" id="KAF7296347.1"/>
    </source>
</evidence>
<protein>
    <submittedName>
        <fullName evidence="2">Uncharacterized protein</fullName>
    </submittedName>
</protein>
<gene>
    <name evidence="2" type="ORF">HMN09_01104800</name>
</gene>
<keyword evidence="3" id="KW-1185">Reference proteome</keyword>
<organism evidence="2 3">
    <name type="scientific">Mycena chlorophos</name>
    <name type="common">Agaric fungus</name>
    <name type="synonym">Agaricus chlorophos</name>
    <dbReference type="NCBI Taxonomy" id="658473"/>
    <lineage>
        <taxon>Eukaryota</taxon>
        <taxon>Fungi</taxon>
        <taxon>Dikarya</taxon>
        <taxon>Basidiomycota</taxon>
        <taxon>Agaricomycotina</taxon>
        <taxon>Agaricomycetes</taxon>
        <taxon>Agaricomycetidae</taxon>
        <taxon>Agaricales</taxon>
        <taxon>Marasmiineae</taxon>
        <taxon>Mycenaceae</taxon>
        <taxon>Mycena</taxon>
    </lineage>
</organism>
<dbReference type="Proteomes" id="UP000613580">
    <property type="component" value="Unassembled WGS sequence"/>
</dbReference>
<feature type="region of interest" description="Disordered" evidence="1">
    <location>
        <begin position="223"/>
        <end position="305"/>
    </location>
</feature>
<reference evidence="2" key="1">
    <citation type="submission" date="2020-05" db="EMBL/GenBank/DDBJ databases">
        <title>Mycena genomes resolve the evolution of fungal bioluminescence.</title>
        <authorList>
            <person name="Tsai I.J."/>
        </authorList>
    </citation>
    <scope>NUCLEOTIDE SEQUENCE</scope>
    <source>
        <strain evidence="2">110903Hualien_Pintung</strain>
    </source>
</reference>
<accession>A0A8H6SCD6</accession>
<sequence>MPMSSSGPIALDPDFSPRNNPTCGDFAANRPVVKTIHLPRTQRSLNRPGRAIVRIVASYGWTAPKIARIFSVGVPLVQKVIANTAYNVQDDVSRDYEYAPAEYGVQFPPKGQKVRIYPPASILQAQSPVEDRYFPASFFESMIQSSLGPSQEPGIVSPSLAFRRGAFYFLNQTPSNDALAPLSLSQIAASEEHVWSTEAASSMDIELGFADAAQLELSAPVRTTRRRKVVPKSTPLSPTRHHLPSGQATTSARASAGTIADNVKLKRTRRDTSSTAQENVVDAGLAQSPPVKRPRTRRNQQPQMGMSPLEVVVLCLAVTDGASADASMCT</sequence>
<comment type="caution">
    <text evidence="2">The sequence shown here is derived from an EMBL/GenBank/DDBJ whole genome shotgun (WGS) entry which is preliminary data.</text>
</comment>
<dbReference type="EMBL" id="JACAZE010000017">
    <property type="protein sequence ID" value="KAF7296347.1"/>
    <property type="molecule type" value="Genomic_DNA"/>
</dbReference>
<name>A0A8H6SCD6_MYCCL</name>
<dbReference type="OrthoDB" id="3027499at2759"/>